<dbReference type="Pfam" id="PF00440">
    <property type="entry name" value="TetR_N"/>
    <property type="match status" value="1"/>
</dbReference>
<evidence type="ECO:0000259" key="5">
    <source>
        <dbReference type="PROSITE" id="PS50977"/>
    </source>
</evidence>
<dbReference type="SUPFAM" id="SSF46689">
    <property type="entry name" value="Homeodomain-like"/>
    <property type="match status" value="1"/>
</dbReference>
<proteinExistence type="predicted"/>
<dbReference type="Proteomes" id="UP000059574">
    <property type="component" value="Chromosome"/>
</dbReference>
<dbReference type="InterPro" id="IPR050109">
    <property type="entry name" value="HTH-type_TetR-like_transc_reg"/>
</dbReference>
<evidence type="ECO:0000256" key="1">
    <source>
        <dbReference type="ARBA" id="ARBA00023015"/>
    </source>
</evidence>
<keyword evidence="3" id="KW-0804">Transcription</keyword>
<dbReference type="RefSeq" id="WP_062292061.1">
    <property type="nucleotide sequence ID" value="NZ_CP013200.1"/>
</dbReference>
<keyword evidence="1" id="KW-0805">Transcription regulation</keyword>
<gene>
    <name evidence="6" type="ORF">AS189_18020</name>
</gene>
<reference evidence="7" key="1">
    <citation type="submission" date="2015-11" db="EMBL/GenBank/DDBJ databases">
        <authorList>
            <person name="Kumar R."/>
            <person name="Singh D."/>
            <person name="Swarnkar M.K."/>
            <person name="Singh A.K."/>
            <person name="Kumar S."/>
        </authorList>
    </citation>
    <scope>NUCLEOTIDE SEQUENCE [LARGE SCALE GENOMIC DNA]</scope>
    <source>
        <strain evidence="7">ERGS4:06</strain>
    </source>
</reference>
<evidence type="ECO:0000256" key="2">
    <source>
        <dbReference type="ARBA" id="ARBA00023125"/>
    </source>
</evidence>
<dbReference type="GO" id="GO:0000976">
    <property type="term" value="F:transcription cis-regulatory region binding"/>
    <property type="evidence" value="ECO:0007669"/>
    <property type="project" value="TreeGrafter"/>
</dbReference>
<dbReference type="EMBL" id="CP013200">
    <property type="protein sequence ID" value="ALO68034.1"/>
    <property type="molecule type" value="Genomic_DNA"/>
</dbReference>
<name>A0A0S2M2V8_9MICC</name>
<accession>A0A0S2M2V8</accession>
<evidence type="ECO:0000313" key="7">
    <source>
        <dbReference type="Proteomes" id="UP000059574"/>
    </source>
</evidence>
<keyword evidence="2 4" id="KW-0238">DNA-binding</keyword>
<dbReference type="Gene3D" id="1.10.357.10">
    <property type="entry name" value="Tetracycline Repressor, domain 2"/>
    <property type="match status" value="1"/>
</dbReference>
<evidence type="ECO:0000256" key="3">
    <source>
        <dbReference type="ARBA" id="ARBA00023163"/>
    </source>
</evidence>
<dbReference type="InterPro" id="IPR001647">
    <property type="entry name" value="HTH_TetR"/>
</dbReference>
<feature type="DNA-binding region" description="H-T-H motif" evidence="4">
    <location>
        <begin position="38"/>
        <end position="57"/>
    </location>
</feature>
<dbReference type="InterPro" id="IPR023772">
    <property type="entry name" value="DNA-bd_HTH_TetR-type_CS"/>
</dbReference>
<dbReference type="PANTHER" id="PTHR30055:SF238">
    <property type="entry name" value="MYCOFACTOCIN BIOSYNTHESIS TRANSCRIPTIONAL REGULATOR MFTR-RELATED"/>
    <property type="match status" value="1"/>
</dbReference>
<dbReference type="OrthoDB" id="8688418at2"/>
<feature type="domain" description="HTH tetR-type" evidence="5">
    <location>
        <begin position="15"/>
        <end position="75"/>
    </location>
</feature>
<sequence>MQKTPTVPLRERNRLETWALIHDKASGLALDEGLAKTTVEAIADAAGISKRTFFNYFATKEDAIMGTQPPTLSDEAVAAFHADSHGDLFGRTVRLMVTVIRSMFPEASQQARRKALKTKYPELARTVLLHVAASELLVESILVDRYDDADPEFARAGVPGGRDGAKALLMLAGTAMRFAFSRDPSAVSAGESKAVDESIEIFREAIKATL</sequence>
<dbReference type="AlphaFoldDB" id="A0A0S2M2V8"/>
<dbReference type="PROSITE" id="PS01081">
    <property type="entry name" value="HTH_TETR_1"/>
    <property type="match status" value="1"/>
</dbReference>
<dbReference type="PROSITE" id="PS50977">
    <property type="entry name" value="HTH_TETR_2"/>
    <property type="match status" value="1"/>
</dbReference>
<reference evidence="6 7" key="2">
    <citation type="journal article" date="2016" name="J. Biotechnol.">
        <title>Complete genome sequence of Arthrobacter alpinus ERGS4:06, a yellow pigmented bacterium tolerant to cold and radiations isolated from Sikkim Himalaya.</title>
        <authorList>
            <person name="Kumar R."/>
            <person name="Singh D."/>
            <person name="Swarnkar M.K."/>
            <person name="Singh A.K."/>
            <person name="Kumar S."/>
        </authorList>
    </citation>
    <scope>NUCLEOTIDE SEQUENCE [LARGE SCALE GENOMIC DNA]</scope>
    <source>
        <strain evidence="6 7">ERGS4:06</strain>
    </source>
</reference>
<evidence type="ECO:0000313" key="6">
    <source>
        <dbReference type="EMBL" id="ALO68034.1"/>
    </source>
</evidence>
<organism evidence="6 7">
    <name type="scientific">Arthrobacter alpinus</name>
    <dbReference type="NCBI Taxonomy" id="656366"/>
    <lineage>
        <taxon>Bacteria</taxon>
        <taxon>Bacillati</taxon>
        <taxon>Actinomycetota</taxon>
        <taxon>Actinomycetes</taxon>
        <taxon>Micrococcales</taxon>
        <taxon>Micrococcaceae</taxon>
        <taxon>Arthrobacter</taxon>
    </lineage>
</organism>
<evidence type="ECO:0000256" key="4">
    <source>
        <dbReference type="PROSITE-ProRule" id="PRU00335"/>
    </source>
</evidence>
<protein>
    <recommendedName>
        <fullName evidence="5">HTH tetR-type domain-containing protein</fullName>
    </recommendedName>
</protein>
<dbReference type="InterPro" id="IPR009057">
    <property type="entry name" value="Homeodomain-like_sf"/>
</dbReference>
<dbReference type="PANTHER" id="PTHR30055">
    <property type="entry name" value="HTH-TYPE TRANSCRIPTIONAL REGULATOR RUTR"/>
    <property type="match status" value="1"/>
</dbReference>
<dbReference type="GO" id="GO:0003700">
    <property type="term" value="F:DNA-binding transcription factor activity"/>
    <property type="evidence" value="ECO:0007669"/>
    <property type="project" value="TreeGrafter"/>
</dbReference>